<reference evidence="2" key="1">
    <citation type="journal article" date="2020" name="Fungal Divers.">
        <title>Resolving the Mortierellaceae phylogeny through synthesis of multi-gene phylogenetics and phylogenomics.</title>
        <authorList>
            <person name="Vandepol N."/>
            <person name="Liber J."/>
            <person name="Desiro A."/>
            <person name="Na H."/>
            <person name="Kennedy M."/>
            <person name="Barry K."/>
            <person name="Grigoriev I.V."/>
            <person name="Miller A.N."/>
            <person name="O'Donnell K."/>
            <person name="Stajich J.E."/>
            <person name="Bonito G."/>
        </authorList>
    </citation>
    <scope>NUCLEOTIDE SEQUENCE</scope>
    <source>
        <strain evidence="2">CK1249</strain>
    </source>
</reference>
<evidence type="ECO:0000313" key="2">
    <source>
        <dbReference type="EMBL" id="KAF9968801.1"/>
    </source>
</evidence>
<keyword evidence="3" id="KW-1185">Reference proteome</keyword>
<evidence type="ECO:0000313" key="3">
    <source>
        <dbReference type="Proteomes" id="UP000738359"/>
    </source>
</evidence>
<accession>A0A9P6JF69</accession>
<name>A0A9P6JF69_MORAP</name>
<organism evidence="2 3">
    <name type="scientific">Mortierella alpina</name>
    <name type="common">Oleaginous fungus</name>
    <name type="synonym">Mortierella renispora</name>
    <dbReference type="NCBI Taxonomy" id="64518"/>
    <lineage>
        <taxon>Eukaryota</taxon>
        <taxon>Fungi</taxon>
        <taxon>Fungi incertae sedis</taxon>
        <taxon>Mucoromycota</taxon>
        <taxon>Mortierellomycotina</taxon>
        <taxon>Mortierellomycetes</taxon>
        <taxon>Mortierellales</taxon>
        <taxon>Mortierellaceae</taxon>
        <taxon>Mortierella</taxon>
    </lineage>
</organism>
<feature type="chain" id="PRO_5040406154" evidence="1">
    <location>
        <begin position="24"/>
        <end position="170"/>
    </location>
</feature>
<sequence>MARQVILLFIFVLGLVGLSYVDACEKACRGDPVTYLTDRYKTLLKDQTDKIKDPKTAALAKKQIPELIKKINGRNKVIDKTIFDTFRGPCANAPGQRRPDELCGSAKSIACFAPWGHRPKSVLQMVHDAVTLAVKGHYAPLSQQYPEVNEVVVRGLERSCPKNCQGWVGP</sequence>
<dbReference type="AlphaFoldDB" id="A0A9P6JF69"/>
<keyword evidence="1" id="KW-0732">Signal</keyword>
<comment type="caution">
    <text evidence="2">The sequence shown here is derived from an EMBL/GenBank/DDBJ whole genome shotgun (WGS) entry which is preliminary data.</text>
</comment>
<feature type="signal peptide" evidence="1">
    <location>
        <begin position="1"/>
        <end position="23"/>
    </location>
</feature>
<protein>
    <submittedName>
        <fullName evidence="2">Uncharacterized protein</fullName>
    </submittedName>
</protein>
<gene>
    <name evidence="2" type="ORF">BGZ70_005605</name>
</gene>
<dbReference type="OrthoDB" id="2416288at2759"/>
<dbReference type="EMBL" id="JAAAHY010000003">
    <property type="protein sequence ID" value="KAF9968801.1"/>
    <property type="molecule type" value="Genomic_DNA"/>
</dbReference>
<dbReference type="Proteomes" id="UP000738359">
    <property type="component" value="Unassembled WGS sequence"/>
</dbReference>
<evidence type="ECO:0000256" key="1">
    <source>
        <dbReference type="SAM" id="SignalP"/>
    </source>
</evidence>
<proteinExistence type="predicted"/>